<dbReference type="RefSeq" id="WP_095721477.1">
    <property type="nucleotide sequence ID" value="NZ_NTFS01000077.1"/>
</dbReference>
<feature type="domain" description="SD-repeat containing protein B" evidence="5">
    <location>
        <begin position="790"/>
        <end position="894"/>
    </location>
</feature>
<protein>
    <recommendedName>
        <fullName evidence="5">SD-repeat containing protein B domain-containing protein</fullName>
    </recommendedName>
</protein>
<evidence type="ECO:0000256" key="1">
    <source>
        <dbReference type="ARBA" id="ARBA00004613"/>
    </source>
</evidence>
<keyword evidence="3" id="KW-0732">Signal</keyword>
<sequence length="1115" mass="118153">MKSLFKNLSAIAPLSQSKTFQKRYFTSIFFTLLTTLPSTTLFFLLPSQKILAQSVACQSPYNEVYSGQSGSTIVSVHAPSGATIPLTTTGLAGTVNSLATDHVNHLVYYAEGTKVFAWDAINNQHITITSDIRTFNPAVSQNAIVLSNGGAAYYNGSLYLGVDPPSAGVFEIYKVDFVPGSNGKQIQKVTPLNINGVGKANGKLNDGDWGDFIISNQGVIYGSSGGTAKYWSYDLNTSSFTDLVDNIPQSSQLAKDGSGRLWAFRNGTNSVMEIQIVGNTIQTVGNASSTGSHSSADGAECVTGEASVGDRVWSDTNGNGIQDAGETGIAGVTVAIYRDIDKDGVIDTNEPKLATQVTDANGNYNFTSLLPHDRGTGAGKNDFIVKVESGVPAAYTATTPIQKNADLSSATQTIDTLDFGYKPPTYNISGTLYEDSDRSDDLNATEPKLPANITVNLLDSSNNVLKTTTTDANGAYTFTGVTNGSYKIQADTTDTDISPDLTLGTPNDLAVTVTNTNITGQNFGFDRNIVPPPPATYCKSPYGEVYATVTPNKLFAVHGATGASIELTTTGNTSAINGMATDHANKLVFYGDGNSLYAWDAISGQHITITSNFSSFLPSSYTSQNTFTTLSSGGAAFYNGSLYVGVDGNPNTNPHFEIFKVDFAPGSNGKTIQKVTPLNIIANSGGGMIRTDEDWGDFTISDTGVILGITTRNASTRIAHLWNYDLNTNTFTNIGVPSGNHQLAKSGDGKLWALFSSGNVQELLPNGTYVGPIKPTIVVSDAGECVVGEASVGDRVWSDTNGDGVQDTGETGIAGVTVAIYRDINKNGVIDATDPKLATQVTDANGNYNFTDLLPHDRATGANHNDFIVKVESGVPTGYTATTPTQKNADLSSATQTIDTLDFGYRIPSNPNVLLVKRITAVNNLTTTKNGDNLAGYIDEITNLYDDNTLDNPVSPAKPDTKNWLDPSTFLIGGINGGNVQPNDEIEYTIYYLSAGDTTASNVLICDRVPENATFIPTAFNSFPTKNITGLPGADRGIIWQYNGATESLTNSNDGDKAEYLSPGVDPTIKYPGIKCDGSNTNGVVVVNLKDLPNAIAPGTPVNSYGFVRFRGRVK</sequence>
<keyword evidence="4" id="KW-0812">Transmembrane</keyword>
<keyword evidence="7" id="KW-1185">Reference proteome</keyword>
<dbReference type="Proteomes" id="UP000218238">
    <property type="component" value="Unassembled WGS sequence"/>
</dbReference>
<dbReference type="SUPFAM" id="SSF117074">
    <property type="entry name" value="Hypothetical protein PA1324"/>
    <property type="match status" value="3"/>
</dbReference>
<dbReference type="InterPro" id="IPR033764">
    <property type="entry name" value="Sdr_B"/>
</dbReference>
<feature type="domain" description="SD-repeat containing protein B" evidence="5">
    <location>
        <begin position="431"/>
        <end position="495"/>
    </location>
</feature>
<evidence type="ECO:0000313" key="7">
    <source>
        <dbReference type="Proteomes" id="UP000218238"/>
    </source>
</evidence>
<dbReference type="SUPFAM" id="SSF82171">
    <property type="entry name" value="DPP6 N-terminal domain-like"/>
    <property type="match status" value="1"/>
</dbReference>
<accession>A0A2A2TKX4</accession>
<keyword evidence="4" id="KW-0472">Membrane</keyword>
<dbReference type="OrthoDB" id="6074739at2"/>
<reference evidence="6 7" key="1">
    <citation type="submission" date="2017-08" db="EMBL/GenBank/DDBJ databases">
        <title>Draft genome sequence of filamentous cyanobacterium Calothrix elsteri CCALA 953.</title>
        <authorList>
            <person name="Gagunashvili A.N."/>
            <person name="Elster J."/>
            <person name="Andresson O.S."/>
        </authorList>
    </citation>
    <scope>NUCLEOTIDE SEQUENCE [LARGE SCALE GENOMIC DNA]</scope>
    <source>
        <strain evidence="6 7">CCALA 953</strain>
    </source>
</reference>
<feature type="transmembrane region" description="Helical" evidence="4">
    <location>
        <begin position="24"/>
        <end position="45"/>
    </location>
</feature>
<comment type="subcellular location">
    <subcellularLocation>
        <location evidence="1">Secreted</location>
    </subcellularLocation>
</comment>
<dbReference type="InterPro" id="IPR051417">
    <property type="entry name" value="SDr/BOS_complex"/>
</dbReference>
<dbReference type="SUPFAM" id="SSF63825">
    <property type="entry name" value="YWTD domain"/>
    <property type="match status" value="1"/>
</dbReference>
<dbReference type="Gene3D" id="2.60.40.10">
    <property type="entry name" value="Immunoglobulins"/>
    <property type="match status" value="3"/>
</dbReference>
<dbReference type="PANTHER" id="PTHR23303:SF15">
    <property type="entry name" value="COLOSSIN-A"/>
    <property type="match status" value="1"/>
</dbReference>
<evidence type="ECO:0000313" key="6">
    <source>
        <dbReference type="EMBL" id="PAX57108.1"/>
    </source>
</evidence>
<dbReference type="InterPro" id="IPR013783">
    <property type="entry name" value="Ig-like_fold"/>
</dbReference>
<dbReference type="PANTHER" id="PTHR23303">
    <property type="entry name" value="CARBOXYPEPTIDASE REGULATORY REGION-CONTAINING"/>
    <property type="match status" value="1"/>
</dbReference>
<evidence type="ECO:0000259" key="5">
    <source>
        <dbReference type="Pfam" id="PF17210"/>
    </source>
</evidence>
<evidence type="ECO:0000256" key="2">
    <source>
        <dbReference type="ARBA" id="ARBA00022525"/>
    </source>
</evidence>
<comment type="caution">
    <text evidence="6">The sequence shown here is derived from an EMBL/GenBank/DDBJ whole genome shotgun (WGS) entry which is preliminary data.</text>
</comment>
<keyword evidence="2" id="KW-0964">Secreted</keyword>
<feature type="domain" description="SD-repeat containing protein B" evidence="5">
    <location>
        <begin position="306"/>
        <end position="403"/>
    </location>
</feature>
<organism evidence="6 7">
    <name type="scientific">Brunnivagina elsteri CCALA 953</name>
    <dbReference type="NCBI Taxonomy" id="987040"/>
    <lineage>
        <taxon>Bacteria</taxon>
        <taxon>Bacillati</taxon>
        <taxon>Cyanobacteriota</taxon>
        <taxon>Cyanophyceae</taxon>
        <taxon>Nostocales</taxon>
        <taxon>Calotrichaceae</taxon>
        <taxon>Brunnivagina</taxon>
    </lineage>
</organism>
<gene>
    <name evidence="6" type="ORF">CK510_09545</name>
</gene>
<keyword evidence="4" id="KW-1133">Transmembrane helix</keyword>
<dbReference type="GO" id="GO:0005576">
    <property type="term" value="C:extracellular region"/>
    <property type="evidence" value="ECO:0007669"/>
    <property type="project" value="UniProtKB-SubCell"/>
</dbReference>
<dbReference type="AlphaFoldDB" id="A0A2A2TKX4"/>
<evidence type="ECO:0000256" key="4">
    <source>
        <dbReference type="SAM" id="Phobius"/>
    </source>
</evidence>
<evidence type="ECO:0000256" key="3">
    <source>
        <dbReference type="ARBA" id="ARBA00022729"/>
    </source>
</evidence>
<dbReference type="EMBL" id="NTFS01000077">
    <property type="protein sequence ID" value="PAX57108.1"/>
    <property type="molecule type" value="Genomic_DNA"/>
</dbReference>
<name>A0A2A2TKX4_9CYAN</name>
<dbReference type="Pfam" id="PF17210">
    <property type="entry name" value="SdrD_B"/>
    <property type="match status" value="3"/>
</dbReference>
<proteinExistence type="predicted"/>